<gene>
    <name evidence="2" type="ORF">CASFOL_005788</name>
</gene>
<dbReference type="AlphaFoldDB" id="A0ABD3E4F6"/>
<comment type="caution">
    <text evidence="2">The sequence shown here is derived from an EMBL/GenBank/DDBJ whole genome shotgun (WGS) entry which is preliminary data.</text>
</comment>
<dbReference type="Proteomes" id="UP001632038">
    <property type="component" value="Unassembled WGS sequence"/>
</dbReference>
<sequence length="131" mass="14950">MGRNLKRKNRSPTQAQMEFFMHNKSPSSNQLNYNQISSDDRNPQIQNLISSDTQMKAITAISHFKKPKLLSSHNATTHRTIEDEERLSNYLFELAHGKSTTLDLLNETHPLKSPRSDKLHLTRSSSGTPSF</sequence>
<feature type="compositionally biased region" description="Polar residues" evidence="1">
    <location>
        <begin position="122"/>
        <end position="131"/>
    </location>
</feature>
<evidence type="ECO:0000256" key="1">
    <source>
        <dbReference type="SAM" id="MobiDB-lite"/>
    </source>
</evidence>
<proteinExistence type="predicted"/>
<evidence type="ECO:0000313" key="3">
    <source>
        <dbReference type="Proteomes" id="UP001632038"/>
    </source>
</evidence>
<protein>
    <submittedName>
        <fullName evidence="2">Uncharacterized protein</fullName>
    </submittedName>
</protein>
<accession>A0ABD3E4F6</accession>
<name>A0ABD3E4F6_9LAMI</name>
<dbReference type="EMBL" id="JAVIJP010000007">
    <property type="protein sequence ID" value="KAL3649385.1"/>
    <property type="molecule type" value="Genomic_DNA"/>
</dbReference>
<keyword evidence="3" id="KW-1185">Reference proteome</keyword>
<organism evidence="2 3">
    <name type="scientific">Castilleja foliolosa</name>
    <dbReference type="NCBI Taxonomy" id="1961234"/>
    <lineage>
        <taxon>Eukaryota</taxon>
        <taxon>Viridiplantae</taxon>
        <taxon>Streptophyta</taxon>
        <taxon>Embryophyta</taxon>
        <taxon>Tracheophyta</taxon>
        <taxon>Spermatophyta</taxon>
        <taxon>Magnoliopsida</taxon>
        <taxon>eudicotyledons</taxon>
        <taxon>Gunneridae</taxon>
        <taxon>Pentapetalae</taxon>
        <taxon>asterids</taxon>
        <taxon>lamiids</taxon>
        <taxon>Lamiales</taxon>
        <taxon>Orobanchaceae</taxon>
        <taxon>Pedicularideae</taxon>
        <taxon>Castillejinae</taxon>
        <taxon>Castilleja</taxon>
    </lineage>
</organism>
<reference evidence="3" key="1">
    <citation type="journal article" date="2024" name="IScience">
        <title>Strigolactones Initiate the Formation of Haustorium-like Structures in Castilleja.</title>
        <authorList>
            <person name="Buerger M."/>
            <person name="Peterson D."/>
            <person name="Chory J."/>
        </authorList>
    </citation>
    <scope>NUCLEOTIDE SEQUENCE [LARGE SCALE GENOMIC DNA]</scope>
</reference>
<evidence type="ECO:0000313" key="2">
    <source>
        <dbReference type="EMBL" id="KAL3649385.1"/>
    </source>
</evidence>
<feature type="region of interest" description="Disordered" evidence="1">
    <location>
        <begin position="107"/>
        <end position="131"/>
    </location>
</feature>